<proteinExistence type="predicted"/>
<name>A0ABY4FQW4_9MICO</name>
<dbReference type="Proteomes" id="UP000831786">
    <property type="component" value="Chromosome"/>
</dbReference>
<dbReference type="RefSeq" id="WP_244729622.1">
    <property type="nucleotide sequence ID" value="NZ_CP095045.1"/>
</dbReference>
<evidence type="ECO:0000313" key="1">
    <source>
        <dbReference type="EMBL" id="UOQ58574.1"/>
    </source>
</evidence>
<accession>A0ABY4FQW4</accession>
<evidence type="ECO:0000313" key="2">
    <source>
        <dbReference type="Proteomes" id="UP000831786"/>
    </source>
</evidence>
<keyword evidence="2" id="KW-1185">Reference proteome</keyword>
<reference evidence="1 2" key="1">
    <citation type="submission" date="2022-04" db="EMBL/GenBank/DDBJ databases">
        <title>Leucobacter sp. isolated from rhizosphere of garlic.</title>
        <authorList>
            <person name="Won M."/>
            <person name="Lee C.-M."/>
            <person name="Woen H.-Y."/>
            <person name="Kwon S.-W."/>
        </authorList>
    </citation>
    <scope>NUCLEOTIDE SEQUENCE [LARGE SCALE GENOMIC DNA]</scope>
    <source>
        <strain evidence="1 2">H21R-40</strain>
    </source>
</reference>
<sequence>MDATSVERIVGRRRHPTLHFGRAVSAEERVYVLHSEECRSSTPDLRDCEYSIAQDRGIDAFYPWLFWSTRQDRAVELRVKRGWLIPMHAVAELTPEERRDPLAAYRRHGLGVWPQLLENEGEQ</sequence>
<organism evidence="1 2">
    <name type="scientific">Leucobacter allii</name>
    <dbReference type="NCBI Taxonomy" id="2932247"/>
    <lineage>
        <taxon>Bacteria</taxon>
        <taxon>Bacillati</taxon>
        <taxon>Actinomycetota</taxon>
        <taxon>Actinomycetes</taxon>
        <taxon>Micrococcales</taxon>
        <taxon>Microbacteriaceae</taxon>
        <taxon>Leucobacter</taxon>
    </lineage>
</organism>
<gene>
    <name evidence="1" type="ORF">MUN78_07050</name>
</gene>
<dbReference type="EMBL" id="CP095045">
    <property type="protein sequence ID" value="UOQ58574.1"/>
    <property type="molecule type" value="Genomic_DNA"/>
</dbReference>
<protein>
    <submittedName>
        <fullName evidence="1">Uncharacterized protein</fullName>
    </submittedName>
</protein>